<gene>
    <name evidence="2" type="ORF">IC621_08630</name>
</gene>
<sequence length="105" mass="11935">MFHRDTVYVIGDSKTSSSNPIMHKYNAFFVGLVIDLHTHEIVDAECSSIVELTTRFVRSLLIGKSILEIEKLTEEIERRYFGSSQRALIVALKNASIKYEKIKGS</sequence>
<evidence type="ECO:0000259" key="1">
    <source>
        <dbReference type="Pfam" id="PF12986"/>
    </source>
</evidence>
<evidence type="ECO:0000313" key="3">
    <source>
        <dbReference type="Proteomes" id="UP000626844"/>
    </source>
</evidence>
<accession>A0A926NGU8</accession>
<keyword evidence="3" id="KW-1185">Reference proteome</keyword>
<dbReference type="EMBL" id="JACXAI010000008">
    <property type="protein sequence ID" value="MBD1380293.1"/>
    <property type="molecule type" value="Genomic_DNA"/>
</dbReference>
<protein>
    <submittedName>
        <fullName evidence="2">DUF3870 domain-containing protein</fullName>
    </submittedName>
</protein>
<dbReference type="Pfam" id="PF12986">
    <property type="entry name" value="DUF3870"/>
    <property type="match status" value="1"/>
</dbReference>
<dbReference type="RefSeq" id="WP_191157786.1">
    <property type="nucleotide sequence ID" value="NZ_JACXAI010000008.1"/>
</dbReference>
<dbReference type="AlphaFoldDB" id="A0A926NGU8"/>
<evidence type="ECO:0000313" key="2">
    <source>
        <dbReference type="EMBL" id="MBD1380293.1"/>
    </source>
</evidence>
<name>A0A926NGU8_9BACI</name>
<proteinExistence type="predicted"/>
<reference evidence="2" key="1">
    <citation type="submission" date="2020-09" db="EMBL/GenBank/DDBJ databases">
        <title>A novel bacterium of genus Bacillus, isolated from South China Sea.</title>
        <authorList>
            <person name="Huang H."/>
            <person name="Mo K."/>
            <person name="Hu Y."/>
        </authorList>
    </citation>
    <scope>NUCLEOTIDE SEQUENCE</scope>
    <source>
        <strain evidence="2">IB182487</strain>
    </source>
</reference>
<comment type="caution">
    <text evidence="2">The sequence shown here is derived from an EMBL/GenBank/DDBJ whole genome shotgun (WGS) entry which is preliminary data.</text>
</comment>
<feature type="domain" description="DUF3870" evidence="1">
    <location>
        <begin position="8"/>
        <end position="100"/>
    </location>
</feature>
<dbReference type="Proteomes" id="UP000626844">
    <property type="component" value="Unassembled WGS sequence"/>
</dbReference>
<dbReference type="InterPro" id="IPR024617">
    <property type="entry name" value="DUF3870"/>
</dbReference>
<organism evidence="2 3">
    <name type="scientific">Metabacillus arenae</name>
    <dbReference type="NCBI Taxonomy" id="2771434"/>
    <lineage>
        <taxon>Bacteria</taxon>
        <taxon>Bacillati</taxon>
        <taxon>Bacillota</taxon>
        <taxon>Bacilli</taxon>
        <taxon>Bacillales</taxon>
        <taxon>Bacillaceae</taxon>
        <taxon>Metabacillus</taxon>
    </lineage>
</organism>